<accession>A0ABX6K446</accession>
<keyword evidence="6" id="KW-0966">Cell projection</keyword>
<gene>
    <name evidence="6" type="ORF">HBA18_08020</name>
</gene>
<evidence type="ECO:0000313" key="7">
    <source>
        <dbReference type="Proteomes" id="UP000501408"/>
    </source>
</evidence>
<dbReference type="RefSeq" id="WP_167314514.1">
    <property type="nucleotide sequence ID" value="NZ_CP050266.1"/>
</dbReference>
<evidence type="ECO:0000256" key="3">
    <source>
        <dbReference type="ARBA" id="ARBA00023143"/>
    </source>
</evidence>
<keyword evidence="3" id="KW-0975">Bacterial flagellum</keyword>
<feature type="domain" description="Type III secretion system flagellar brake protein YcgR PilZN" evidence="5">
    <location>
        <begin position="31"/>
        <end position="121"/>
    </location>
</feature>
<proteinExistence type="predicted"/>
<dbReference type="Gene3D" id="2.30.110.10">
    <property type="entry name" value="Electron Transport, Fmn-binding Protein, Chain A"/>
    <property type="match status" value="1"/>
</dbReference>
<dbReference type="InterPro" id="IPR012349">
    <property type="entry name" value="Split_barrel_FMN-bd"/>
</dbReference>
<keyword evidence="7" id="KW-1185">Reference proteome</keyword>
<keyword evidence="6" id="KW-0282">Flagellum</keyword>
<dbReference type="Proteomes" id="UP000501408">
    <property type="component" value="Chromosome 1"/>
</dbReference>
<evidence type="ECO:0000259" key="4">
    <source>
        <dbReference type="Pfam" id="PF07238"/>
    </source>
</evidence>
<evidence type="ECO:0000256" key="1">
    <source>
        <dbReference type="ARBA" id="ARBA00022636"/>
    </source>
</evidence>
<dbReference type="SUPFAM" id="SSF141371">
    <property type="entry name" value="PilZ domain-like"/>
    <property type="match status" value="2"/>
</dbReference>
<sequence>MTQALPDLKAKKYKTVREEAVIGLRAVGFLKHGTATHVQIKTPVGQIFSCQSTFIGFDGEQRLFFTIPTRNIKQLNQFFVEGYRIAVDGVSDEGEGTKIRFASRISHIMMSPVAIMLVELPQQAKLIQQRKESRYELNVKGEIPLEKRRLSVNLTDISAGGCGFSFDAIAPVFDMKRQLAIQVRPSHGDDCFVLSGQVENRQQKWGMQRYGLSFDQSGLQHCRELIKRLVFDGSRYIFNPTVESDE</sequence>
<dbReference type="EMBL" id="CP050266">
    <property type="protein sequence ID" value="QIR06327.1"/>
    <property type="molecule type" value="Genomic_DNA"/>
</dbReference>
<dbReference type="Pfam" id="PF07238">
    <property type="entry name" value="PilZ"/>
    <property type="match status" value="1"/>
</dbReference>
<evidence type="ECO:0000256" key="2">
    <source>
        <dbReference type="ARBA" id="ARBA00022741"/>
    </source>
</evidence>
<evidence type="ECO:0000313" key="6">
    <source>
        <dbReference type="EMBL" id="QIR06327.1"/>
    </source>
</evidence>
<reference evidence="6 7" key="1">
    <citation type="submission" date="2020-03" db="EMBL/GenBank/DDBJ databases">
        <title>Genome mining reveals the biosynthetic pathways of PHA and ectoines of the halophilic strain Salinivibrio costicola M318 isolated from fermented shrimp paste.</title>
        <authorList>
            <person name="Doan T.V."/>
            <person name="Tran L.T."/>
            <person name="Trieu T.A."/>
            <person name="Nguyen Q.V."/>
            <person name="Quach T.N."/>
            <person name="Phi T.Q."/>
            <person name="Kumar S."/>
        </authorList>
    </citation>
    <scope>NUCLEOTIDE SEQUENCE [LARGE SCALE GENOMIC DNA]</scope>
    <source>
        <strain evidence="6 7">M318</strain>
    </source>
</reference>
<evidence type="ECO:0000259" key="5">
    <source>
        <dbReference type="Pfam" id="PF12945"/>
    </source>
</evidence>
<dbReference type="InterPro" id="IPR009875">
    <property type="entry name" value="PilZ_domain"/>
</dbReference>
<dbReference type="InterPro" id="IPR009926">
    <property type="entry name" value="T3SS_YcgR_PilZN"/>
</dbReference>
<feature type="domain" description="PilZ" evidence="4">
    <location>
        <begin position="128"/>
        <end position="231"/>
    </location>
</feature>
<keyword evidence="2" id="KW-0547">Nucleotide-binding</keyword>
<dbReference type="Pfam" id="PF12945">
    <property type="entry name" value="PilZNR"/>
    <property type="match status" value="1"/>
</dbReference>
<protein>
    <submittedName>
        <fullName evidence="6">Flagellar brake protein</fullName>
    </submittedName>
</protein>
<dbReference type="Gene3D" id="2.40.10.220">
    <property type="entry name" value="predicted glycosyltransferase like domains"/>
    <property type="match status" value="1"/>
</dbReference>
<name>A0ABX6K446_SALCS</name>
<organism evidence="6 7">
    <name type="scientific">Salinivibrio costicola</name>
    <name type="common">Vibrio costicola</name>
    <dbReference type="NCBI Taxonomy" id="51367"/>
    <lineage>
        <taxon>Bacteria</taxon>
        <taxon>Pseudomonadati</taxon>
        <taxon>Pseudomonadota</taxon>
        <taxon>Gammaproteobacteria</taxon>
        <taxon>Vibrionales</taxon>
        <taxon>Vibrionaceae</taxon>
        <taxon>Salinivibrio</taxon>
    </lineage>
</organism>
<keyword evidence="1" id="KW-0973">c-di-GMP</keyword>
<keyword evidence="6" id="KW-0969">Cilium</keyword>